<dbReference type="PANTHER" id="PTHR24056">
    <property type="entry name" value="CELL DIVISION PROTEIN KINASE"/>
    <property type="match status" value="1"/>
</dbReference>
<evidence type="ECO:0000256" key="4">
    <source>
        <dbReference type="ARBA" id="ARBA00012425"/>
    </source>
</evidence>
<evidence type="ECO:0000256" key="6">
    <source>
        <dbReference type="ARBA" id="ARBA00022679"/>
    </source>
</evidence>
<dbReference type="OMA" id="ECLPKEQ"/>
<gene>
    <name evidence="16" type="ORF">PPRIM_AZ9-3.1.T0720185</name>
</gene>
<evidence type="ECO:0000256" key="1">
    <source>
        <dbReference type="ARBA" id="ARBA00001946"/>
    </source>
</evidence>
<dbReference type="SMART" id="SM00220">
    <property type="entry name" value="S_TKc"/>
    <property type="match status" value="1"/>
</dbReference>
<keyword evidence="5" id="KW-0723">Serine/threonine-protein kinase</keyword>
<evidence type="ECO:0000256" key="9">
    <source>
        <dbReference type="ARBA" id="ARBA00038543"/>
    </source>
</evidence>
<dbReference type="EMBL" id="CAJJDM010000075">
    <property type="protein sequence ID" value="CAD8084638.1"/>
    <property type="molecule type" value="Genomic_DNA"/>
</dbReference>
<evidence type="ECO:0000256" key="5">
    <source>
        <dbReference type="ARBA" id="ARBA00022527"/>
    </source>
</evidence>
<feature type="domain" description="Protein kinase" evidence="15">
    <location>
        <begin position="11"/>
        <end position="285"/>
    </location>
</feature>
<keyword evidence="8" id="KW-0460">Magnesium</keyword>
<dbReference type="InterPro" id="IPR008271">
    <property type="entry name" value="Ser/Thr_kinase_AS"/>
</dbReference>
<dbReference type="GO" id="GO:0005634">
    <property type="term" value="C:nucleus"/>
    <property type="evidence" value="ECO:0007669"/>
    <property type="project" value="TreeGrafter"/>
</dbReference>
<evidence type="ECO:0000259" key="15">
    <source>
        <dbReference type="PROSITE" id="PS50011"/>
    </source>
</evidence>
<evidence type="ECO:0000313" key="17">
    <source>
        <dbReference type="Proteomes" id="UP000688137"/>
    </source>
</evidence>
<dbReference type="AlphaFoldDB" id="A0A8S1MW87"/>
<evidence type="ECO:0000256" key="3">
    <source>
        <dbReference type="ARBA" id="ARBA00012409"/>
    </source>
</evidence>
<accession>A0A8S1MW87</accession>
<evidence type="ECO:0000256" key="10">
    <source>
        <dbReference type="ARBA" id="ARBA00039612"/>
    </source>
</evidence>
<comment type="similarity">
    <text evidence="2">Belongs to the protein kinase superfamily. CMGC Ser/Thr protein kinase family. CDC2/CDKX subfamily.</text>
</comment>
<dbReference type="GO" id="GO:0005524">
    <property type="term" value="F:ATP binding"/>
    <property type="evidence" value="ECO:0007669"/>
    <property type="project" value="InterPro"/>
</dbReference>
<evidence type="ECO:0000256" key="11">
    <source>
        <dbReference type="ARBA" id="ARBA00041902"/>
    </source>
</evidence>
<comment type="catalytic activity">
    <reaction evidence="13">
        <text>L-threonyl-[protein] + ATP = O-phospho-L-threonyl-[protein] + ADP + H(+)</text>
        <dbReference type="Rhea" id="RHEA:46608"/>
        <dbReference type="Rhea" id="RHEA-COMP:11060"/>
        <dbReference type="Rhea" id="RHEA-COMP:11605"/>
        <dbReference type="ChEBI" id="CHEBI:15378"/>
        <dbReference type="ChEBI" id="CHEBI:30013"/>
        <dbReference type="ChEBI" id="CHEBI:30616"/>
        <dbReference type="ChEBI" id="CHEBI:61977"/>
        <dbReference type="ChEBI" id="CHEBI:456216"/>
        <dbReference type="EC" id="2.7.11.22"/>
    </reaction>
</comment>
<dbReference type="PROSITE" id="PS50011">
    <property type="entry name" value="PROTEIN_KINASE_DOM"/>
    <property type="match status" value="1"/>
</dbReference>
<evidence type="ECO:0000256" key="12">
    <source>
        <dbReference type="ARBA" id="ARBA00042858"/>
    </source>
</evidence>
<name>A0A8S1MW87_PARPR</name>
<dbReference type="GO" id="GO:0005737">
    <property type="term" value="C:cytoplasm"/>
    <property type="evidence" value="ECO:0007669"/>
    <property type="project" value="TreeGrafter"/>
</dbReference>
<keyword evidence="17" id="KW-1185">Reference proteome</keyword>
<dbReference type="InterPro" id="IPR050108">
    <property type="entry name" value="CDK"/>
</dbReference>
<dbReference type="EC" id="2.7.11.23" evidence="3"/>
<evidence type="ECO:0000256" key="8">
    <source>
        <dbReference type="ARBA" id="ARBA00022842"/>
    </source>
</evidence>
<comment type="subunit">
    <text evidence="9">May form a complex composed of at least the catalytic subunit CRK2 and a cyclin.</text>
</comment>
<dbReference type="GO" id="GO:0008353">
    <property type="term" value="F:RNA polymerase II CTD heptapeptide repeat kinase activity"/>
    <property type="evidence" value="ECO:0007669"/>
    <property type="project" value="UniProtKB-EC"/>
</dbReference>
<comment type="cofactor">
    <cofactor evidence="1">
        <name>Mg(2+)</name>
        <dbReference type="ChEBI" id="CHEBI:18420"/>
    </cofactor>
</comment>
<dbReference type="GO" id="GO:0004693">
    <property type="term" value="F:cyclin-dependent protein serine/threonine kinase activity"/>
    <property type="evidence" value="ECO:0007669"/>
    <property type="project" value="UniProtKB-EC"/>
</dbReference>
<sequence>MESLQLMSDLYKINKKISQGAFGTVYEGINVKTGEIVAIKQLFCNKKVLREVHLHEKMNHKNVIKVYQYQVLDQQCSIYMEYCQYDLHQFISSTLYPLDVEVIRNIAYQILCGIEHIHSRQVVHRDLKPSNIMLHEGIIKIGDFGSAEHLSKLDQNGQYSTEGFSKWYMAPEMLFGKRDYGTEVDIWSFGCIYAELLTGLPLFTGKGEIDQIIHIGNVLGSPTEDNWPKVKELPDQGKINFQHVRPKSFFEYFDLADDDQINFLQSTLKYQDRPTASELLKHKYFNKINENFKINAECLPKEQYNPYYKYI</sequence>
<dbReference type="Pfam" id="PF00069">
    <property type="entry name" value="Pkinase"/>
    <property type="match status" value="1"/>
</dbReference>
<keyword evidence="6" id="KW-0808">Transferase</keyword>
<keyword evidence="7" id="KW-0418">Kinase</keyword>
<evidence type="ECO:0000256" key="13">
    <source>
        <dbReference type="ARBA" id="ARBA00047811"/>
    </source>
</evidence>
<reference evidence="16" key="1">
    <citation type="submission" date="2021-01" db="EMBL/GenBank/DDBJ databases">
        <authorList>
            <consortium name="Genoscope - CEA"/>
            <person name="William W."/>
        </authorList>
    </citation>
    <scope>NUCLEOTIDE SEQUENCE</scope>
</reference>
<evidence type="ECO:0000256" key="7">
    <source>
        <dbReference type="ARBA" id="ARBA00022777"/>
    </source>
</evidence>
<dbReference type="EC" id="2.7.11.22" evidence="4"/>
<organism evidence="16 17">
    <name type="scientific">Paramecium primaurelia</name>
    <dbReference type="NCBI Taxonomy" id="5886"/>
    <lineage>
        <taxon>Eukaryota</taxon>
        <taxon>Sar</taxon>
        <taxon>Alveolata</taxon>
        <taxon>Ciliophora</taxon>
        <taxon>Intramacronucleata</taxon>
        <taxon>Oligohymenophorea</taxon>
        <taxon>Peniculida</taxon>
        <taxon>Parameciidae</taxon>
        <taxon>Paramecium</taxon>
    </lineage>
</organism>
<dbReference type="PANTHER" id="PTHR24056:SF46">
    <property type="entry name" value="CYCLIN-DEPENDENT KINASE 5"/>
    <property type="match status" value="1"/>
</dbReference>
<evidence type="ECO:0000256" key="14">
    <source>
        <dbReference type="ARBA" id="ARBA00048367"/>
    </source>
</evidence>
<dbReference type="Proteomes" id="UP000688137">
    <property type="component" value="Unassembled WGS sequence"/>
</dbReference>
<dbReference type="PROSITE" id="PS00108">
    <property type="entry name" value="PROTEIN_KINASE_ST"/>
    <property type="match status" value="1"/>
</dbReference>
<proteinExistence type="inferred from homology"/>
<dbReference type="FunFam" id="1.10.510.10:FF:000924">
    <property type="entry name" value="Cell division protein kinase (Ctk1), putative"/>
    <property type="match status" value="1"/>
</dbReference>
<dbReference type="InterPro" id="IPR000719">
    <property type="entry name" value="Prot_kinase_dom"/>
</dbReference>
<comment type="caution">
    <text evidence="16">The sequence shown here is derived from an EMBL/GenBank/DDBJ whole genome shotgun (WGS) entry which is preliminary data.</text>
</comment>
<evidence type="ECO:0000256" key="2">
    <source>
        <dbReference type="ARBA" id="ARBA00006485"/>
    </source>
</evidence>
<evidence type="ECO:0000313" key="16">
    <source>
        <dbReference type="EMBL" id="CAD8084638.1"/>
    </source>
</evidence>
<comment type="catalytic activity">
    <reaction evidence="14">
        <text>L-seryl-[protein] + ATP = O-phospho-L-seryl-[protein] + ADP + H(+)</text>
        <dbReference type="Rhea" id="RHEA:17989"/>
        <dbReference type="Rhea" id="RHEA-COMP:9863"/>
        <dbReference type="Rhea" id="RHEA-COMP:11604"/>
        <dbReference type="ChEBI" id="CHEBI:15378"/>
        <dbReference type="ChEBI" id="CHEBI:29999"/>
        <dbReference type="ChEBI" id="CHEBI:30616"/>
        <dbReference type="ChEBI" id="CHEBI:83421"/>
        <dbReference type="ChEBI" id="CHEBI:456216"/>
        <dbReference type="EC" id="2.7.11.22"/>
    </reaction>
</comment>
<protein>
    <recommendedName>
        <fullName evidence="10">Cyclin-dependent kinase 2 homolog</fullName>
        <ecNumber evidence="4">2.7.11.22</ecNumber>
        <ecNumber evidence="3">2.7.11.23</ecNumber>
    </recommendedName>
    <alternativeName>
        <fullName evidence="11">Cell division control protein 2 homolog</fullName>
    </alternativeName>
    <alternativeName>
        <fullName evidence="12">cdc2-related kinase 2</fullName>
    </alternativeName>
</protein>